<proteinExistence type="predicted"/>
<dbReference type="EMBL" id="PYLZ01000005">
    <property type="protein sequence ID" value="PSW24541.1"/>
    <property type="molecule type" value="Genomic_DNA"/>
</dbReference>
<protein>
    <submittedName>
        <fullName evidence="1">Uncharacterized protein</fullName>
    </submittedName>
</protein>
<name>A0A0J8V7C1_9GAMM</name>
<comment type="caution">
    <text evidence="1">The sequence shown here is derived from an EMBL/GenBank/DDBJ whole genome shotgun (WGS) entry which is preliminary data.</text>
</comment>
<evidence type="ECO:0000313" key="2">
    <source>
        <dbReference type="Proteomes" id="UP000240481"/>
    </source>
</evidence>
<evidence type="ECO:0000313" key="1">
    <source>
        <dbReference type="EMBL" id="PSW24541.1"/>
    </source>
</evidence>
<dbReference type="RefSeq" id="WP_048900913.1">
    <property type="nucleotide sequence ID" value="NZ_AP024853.1"/>
</dbReference>
<dbReference type="AlphaFoldDB" id="A0A0J8V7C1"/>
<dbReference type="STRING" id="680026.AB733_23125"/>
<organism evidence="1 2">
    <name type="scientific">Photobacterium swingsii</name>
    <dbReference type="NCBI Taxonomy" id="680026"/>
    <lineage>
        <taxon>Bacteria</taxon>
        <taxon>Pseudomonadati</taxon>
        <taxon>Pseudomonadota</taxon>
        <taxon>Gammaproteobacteria</taxon>
        <taxon>Vibrionales</taxon>
        <taxon>Vibrionaceae</taxon>
        <taxon>Photobacterium</taxon>
    </lineage>
</organism>
<sequence>MSIEQRLLNIGERRQRLGWCAVPEVPALDQELADAMLGYSKCLYEGKKKAAEINNIAIKNGYEVLGENFVDSYNWMYDESRVMHVTNLSRCLLELDSLEVVLEYFEREKCRL</sequence>
<accession>A0A0J8V7C1</accession>
<gene>
    <name evidence="1" type="ORF">C9I94_10925</name>
</gene>
<keyword evidence="2" id="KW-1185">Reference proteome</keyword>
<reference evidence="1 2" key="1">
    <citation type="submission" date="2018-01" db="EMBL/GenBank/DDBJ databases">
        <title>Whole genome sequencing of Histamine producing bacteria.</title>
        <authorList>
            <person name="Butler K."/>
        </authorList>
    </citation>
    <scope>NUCLEOTIDE SEQUENCE [LARGE SCALE GENOMIC DNA]</scope>
    <source>
        <strain evidence="1 2">DSM 24669</strain>
    </source>
</reference>
<dbReference type="Proteomes" id="UP000240481">
    <property type="component" value="Unassembled WGS sequence"/>
</dbReference>